<sequence length="481" mass="54687">MYVLDQYRGTSVSCRFVLPRSLVSQDSHSKLINTVQAAIVNTVLQNPVLQVAILDANSKKPTWVQLENLDLNQHIEWQFLNHSVDFEDVLQETTVSQLDATYPELEKRPGWKIVILRQLETDILEILFTWNHPHCDGMSGKIFMECLFRNLNTKQNDDIRLVSDNVMRLPESTPRLPPPIEELTKLPIEAPFALKSLWQEYRPQIFNRSLSQANWAPIRLSPYKTQFRLFSVDNATLAKVLTTCREHKTTLTGLLHGLILVSFASHLQENAAPAFESITAIDLRRFLSSTTSYPWIQPKQTMGNYVTISDHEFGTDLVKQIRSKISSKMTNIGLPANLMDEVWSIALGVRKDIEHKLEIGLKNDIVGLMRFVGDWLVEMRNMARRPRKHSWFVTNLGVFDGSPNMNDELSVDKDEAWFVRRAQFVNSAETTSAALIISTMTVAGGQLCVGGSWQDCIFDVSLGESIMADLKRWLVQIGTQS</sequence>
<comment type="caution">
    <text evidence="1">The sequence shown here is derived from an EMBL/GenBank/DDBJ whole genome shotgun (WGS) entry which is preliminary data.</text>
</comment>
<dbReference type="Proteomes" id="UP001497680">
    <property type="component" value="Unassembled WGS sequence"/>
</dbReference>
<reference evidence="1 2" key="1">
    <citation type="journal article" date="2022" name="New Phytol.">
        <title>Ecological generalism drives hyperdiversity of secondary metabolite gene clusters in xylarialean endophytes.</title>
        <authorList>
            <person name="Franco M.E.E."/>
            <person name="Wisecaver J.H."/>
            <person name="Arnold A.E."/>
            <person name="Ju Y.M."/>
            <person name="Slot J.C."/>
            <person name="Ahrendt S."/>
            <person name="Moore L.P."/>
            <person name="Eastman K.E."/>
            <person name="Scott K."/>
            <person name="Konkel Z."/>
            <person name="Mondo S.J."/>
            <person name="Kuo A."/>
            <person name="Hayes R.D."/>
            <person name="Haridas S."/>
            <person name="Andreopoulos B."/>
            <person name="Riley R."/>
            <person name="LaButti K."/>
            <person name="Pangilinan J."/>
            <person name="Lipzen A."/>
            <person name="Amirebrahimi M."/>
            <person name="Yan J."/>
            <person name="Adam C."/>
            <person name="Keymanesh K."/>
            <person name="Ng V."/>
            <person name="Louie K."/>
            <person name="Northen T."/>
            <person name="Drula E."/>
            <person name="Henrissat B."/>
            <person name="Hsieh H.M."/>
            <person name="Youens-Clark K."/>
            <person name="Lutzoni F."/>
            <person name="Miadlikowska J."/>
            <person name="Eastwood D.C."/>
            <person name="Hamelin R.C."/>
            <person name="Grigoriev I.V."/>
            <person name="U'Ren J.M."/>
        </authorList>
    </citation>
    <scope>NUCLEOTIDE SEQUENCE [LARGE SCALE GENOMIC DNA]</scope>
    <source>
        <strain evidence="1 2">ER1909</strain>
    </source>
</reference>
<evidence type="ECO:0000313" key="2">
    <source>
        <dbReference type="Proteomes" id="UP001497680"/>
    </source>
</evidence>
<protein>
    <submittedName>
        <fullName evidence="1">Alcohol acetyltransferase</fullName>
    </submittedName>
</protein>
<evidence type="ECO:0000313" key="1">
    <source>
        <dbReference type="EMBL" id="KAI6080700.1"/>
    </source>
</evidence>
<dbReference type="EMBL" id="MU394427">
    <property type="protein sequence ID" value="KAI6080700.1"/>
    <property type="molecule type" value="Genomic_DNA"/>
</dbReference>
<organism evidence="1 2">
    <name type="scientific">Hypoxylon rubiginosum</name>
    <dbReference type="NCBI Taxonomy" id="110542"/>
    <lineage>
        <taxon>Eukaryota</taxon>
        <taxon>Fungi</taxon>
        <taxon>Dikarya</taxon>
        <taxon>Ascomycota</taxon>
        <taxon>Pezizomycotina</taxon>
        <taxon>Sordariomycetes</taxon>
        <taxon>Xylariomycetidae</taxon>
        <taxon>Xylariales</taxon>
        <taxon>Hypoxylaceae</taxon>
        <taxon>Hypoxylon</taxon>
    </lineage>
</organism>
<accession>A0ACC0CJY7</accession>
<keyword evidence="2" id="KW-1185">Reference proteome</keyword>
<gene>
    <name evidence="1" type="ORF">F4821DRAFT_250962</name>
</gene>
<name>A0ACC0CJY7_9PEZI</name>
<proteinExistence type="predicted"/>